<dbReference type="EMBL" id="CAJVQA010039311">
    <property type="protein sequence ID" value="CAG8811891.1"/>
    <property type="molecule type" value="Genomic_DNA"/>
</dbReference>
<keyword evidence="2" id="KW-1185">Reference proteome</keyword>
<dbReference type="AlphaFoldDB" id="A0A9N9PDR9"/>
<accession>A0A9N9PDR9</accession>
<reference evidence="1" key="1">
    <citation type="submission" date="2021-06" db="EMBL/GenBank/DDBJ databases">
        <authorList>
            <person name="Kallberg Y."/>
            <person name="Tangrot J."/>
            <person name="Rosling A."/>
        </authorList>
    </citation>
    <scope>NUCLEOTIDE SEQUENCE</scope>
    <source>
        <strain evidence="1">FL966</strain>
    </source>
</reference>
<evidence type="ECO:0000313" key="2">
    <source>
        <dbReference type="Proteomes" id="UP000789759"/>
    </source>
</evidence>
<comment type="caution">
    <text evidence="1">The sequence shown here is derived from an EMBL/GenBank/DDBJ whole genome shotgun (WGS) entry which is preliminary data.</text>
</comment>
<proteinExistence type="predicted"/>
<protein>
    <submittedName>
        <fullName evidence="1">14422_t:CDS:1</fullName>
    </submittedName>
</protein>
<sequence length="815" mass="95476">MSSNNYQFGELSSTIIIDNDNSSIMNDSDNEIISNFDSDNETISDFDTNSNPESTVFSNMYNCILTHSTISFPLIIRNGDSYTLLQYIQTFLNPASQNNASLSEIKTALHSSIINYNNDGSQSFPQIDFSQFKMISSNQISYKFDIDSFLLNTFSLDIITKPIQFFPFTNRIWNLNHHNHEYIDIYDQNNQKKKIKMINIPHFQFAQFGDCSVFKILIFFPKMYIPGSKKQNFLTNNDLSIWYDQIFLPSLKEINCPIDILHHYPPTFNAYYLKSKKDNGTCFNSSYPLPQIYLSNLSNTIYTKINSTPNLSKFQNYFYHIYSKNIKLYTKFNNLVDIYDIPLSFIYSNFSLNNTNWKNNTKIDLGIEFISNNISSFNSIYWSRNSAINLLQGIGITFSTDTTTSRIDNWAHTYDICGVAGEAKITGYQNGIYYAQAYHIEKEAFSSLTDTLLKKLTEDDAIRYPQKIQEACNSSISILNEITNTNYGARLEYRIKFEYIHQILNIIINKLPKFLETNPFYIIPTELISKFKIAKLKTFLNTYNLSLNSLSQPLSLNQKYFRICLLILMKTINQSFETIPFIKKYFGDSNSNNPNNIGTLEIFEIMKKSNTIWLLPEIFDIEQCIIHINFQNNQQLSIPIESLSLDDPELEIQIRNYINLILLKSINNCDNEMELLADKIWSLFIEDCIRAIPKKYKQQEFISLELNINTLNIYIKDSKYEILTLDQCIQNNTKDLRFNMYFNHTKNLKQGQGWSKLKYLKCYINTYFYFNDDRYFNNLKSKLYKRFQEQEIFPLSQEFGKFCYARDSTIKFLKM</sequence>
<evidence type="ECO:0000313" key="1">
    <source>
        <dbReference type="EMBL" id="CAG8811891.1"/>
    </source>
</evidence>
<organism evidence="1 2">
    <name type="scientific">Cetraspora pellucida</name>
    <dbReference type="NCBI Taxonomy" id="1433469"/>
    <lineage>
        <taxon>Eukaryota</taxon>
        <taxon>Fungi</taxon>
        <taxon>Fungi incertae sedis</taxon>
        <taxon>Mucoromycota</taxon>
        <taxon>Glomeromycotina</taxon>
        <taxon>Glomeromycetes</taxon>
        <taxon>Diversisporales</taxon>
        <taxon>Gigasporaceae</taxon>
        <taxon>Cetraspora</taxon>
    </lineage>
</organism>
<dbReference type="OrthoDB" id="5369347at2759"/>
<gene>
    <name evidence="1" type="ORF">CPELLU_LOCUS18736</name>
</gene>
<dbReference type="Proteomes" id="UP000789759">
    <property type="component" value="Unassembled WGS sequence"/>
</dbReference>
<name>A0A9N9PDR9_9GLOM</name>